<dbReference type="NCBIfam" id="NF004877">
    <property type="entry name" value="PRK06241.1-2"/>
    <property type="match status" value="1"/>
</dbReference>
<dbReference type="InterPro" id="IPR036637">
    <property type="entry name" value="Phosphohistidine_dom_sf"/>
</dbReference>
<evidence type="ECO:0000313" key="5">
    <source>
        <dbReference type="EMBL" id="SDL83701.1"/>
    </source>
</evidence>
<dbReference type="InterPro" id="IPR013815">
    <property type="entry name" value="ATP_grasp_subdomain_1"/>
</dbReference>
<dbReference type="Pfam" id="PF00391">
    <property type="entry name" value="PEP-utilizers"/>
    <property type="match status" value="1"/>
</dbReference>
<keyword evidence="5" id="KW-0418">Kinase</keyword>
<keyword evidence="1" id="KW-0547">Nucleotide-binding</keyword>
<dbReference type="RefSeq" id="WP_218039437.1">
    <property type="nucleotide sequence ID" value="NZ_FNHB01000001.1"/>
</dbReference>
<sequence length="875" mass="96198">MNYVLPFDELDKSSLPLVGGKGANLAELSRASFPVPGGFCITTAAYRDFILTSPAIGQLIHSLETIDTNNLTQLRQAGEMIRAQLTQLPMPERLQAAIVQAWINTGPNYAYAVRSSATAEDLPTASFAGQQDTYLNIKGRSELLLHVRRCWASLFTDRAIAYRAKNHFNHRDVLLAVVVQRMVQPEVSGIMFTADPVNGNRTVISINASFGLGEAIVSGIVSADLYKIKAQKIIHKQIAEKKIAIYSLADGGTVTQKLPTAQQRRQALSDQQLLALAELGQNIQAHFASPQDIEFCVEKGGIFIVQSRPITSLYPLADLPLQPLRVLTSFGHVQMMTDAMPPLGTSILQNIFSKELCRVVGGRIYGDLSDLLQNKLIRKVLSKSIVFANESIGRAVAQVIQRPEFIQGAANSSLSNKALAVLKPLVGKAWKNLYRNDPHLFKEQVEEYMDTVLRKVRQDLAGLEGPARLLEVKHQLDYILQHVFTIVPYVLPGLLALVILKNRLVHWTGSESDELLAKLNKSLPGNITSEMGLQIGDLADLLRQLPEVAAYLETAENATFYAGLDQVSGGATFAEAFTAFIEKFGMRCPGEIDLTRPRWREAPAQLAPAILNHMRNVQPQEHRRKFVRGALEANAARQQIVAKVQGNYFRSKFAKRIIDVFRSSGALREHHKYLLVNIMDECKKAIEAEAEVLVTKGLLTCKKDVFYFTFDEFRQLVQGAAMPAVNQTLAARKELFAWHKTLRAPGVMTSEGEIVIVPLERSGIPAGALAGSPVSAGVVQGRARIILHPEQAFLQPGEILIAPHTDPGWTPLFHSARGLVTEVGGLMTHGAVVAREYGIPAVVGVDRATELIKNGQTIRLDGNQGFIELIGNENE</sequence>
<dbReference type="Proteomes" id="UP000214880">
    <property type="component" value="Unassembled WGS sequence"/>
</dbReference>
<dbReference type="SUPFAM" id="SSF56059">
    <property type="entry name" value="Glutathione synthetase ATP-binding domain-like"/>
    <property type="match status" value="1"/>
</dbReference>
<dbReference type="InterPro" id="IPR008279">
    <property type="entry name" value="PEP-util_enz_mobile_dom"/>
</dbReference>
<dbReference type="InterPro" id="IPR051549">
    <property type="entry name" value="PEP_Utilizing_Enz"/>
</dbReference>
<organism evidence="5 6">
    <name type="scientific">Dendrosporobacter quercicolus</name>
    <dbReference type="NCBI Taxonomy" id="146817"/>
    <lineage>
        <taxon>Bacteria</taxon>
        <taxon>Bacillati</taxon>
        <taxon>Bacillota</taxon>
        <taxon>Negativicutes</taxon>
        <taxon>Selenomonadales</taxon>
        <taxon>Sporomusaceae</taxon>
        <taxon>Dendrosporobacter</taxon>
    </lineage>
</organism>
<dbReference type="GO" id="GO:0016301">
    <property type="term" value="F:kinase activity"/>
    <property type="evidence" value="ECO:0007669"/>
    <property type="project" value="UniProtKB-KW"/>
</dbReference>
<feature type="domain" description="Pyruvate phosphate dikinase AMP/ATP-binding" evidence="4">
    <location>
        <begin position="16"/>
        <end position="312"/>
    </location>
</feature>
<reference evidence="5 6" key="1">
    <citation type="submission" date="2016-10" db="EMBL/GenBank/DDBJ databases">
        <authorList>
            <person name="de Groot N.N."/>
        </authorList>
    </citation>
    <scope>NUCLEOTIDE SEQUENCE [LARGE SCALE GENOMIC DNA]</scope>
    <source>
        <strain evidence="5 6">DSM 1736</strain>
    </source>
</reference>
<name>A0A1G9NBN5_9FIRM</name>
<dbReference type="PANTHER" id="PTHR43615">
    <property type="entry name" value="PHOSPHOENOLPYRUVATE SYNTHASE-RELATED"/>
    <property type="match status" value="1"/>
</dbReference>
<dbReference type="InterPro" id="IPR002192">
    <property type="entry name" value="PPDK_AMP/ATP-bd"/>
</dbReference>
<dbReference type="EMBL" id="FNHB01000001">
    <property type="protein sequence ID" value="SDL83701.1"/>
    <property type="molecule type" value="Genomic_DNA"/>
</dbReference>
<keyword evidence="5" id="KW-0670">Pyruvate</keyword>
<dbReference type="FunFam" id="3.30.1490.20:FF:000010">
    <property type="entry name" value="Phosphoenolpyruvate synthase"/>
    <property type="match status" value="1"/>
</dbReference>
<keyword evidence="6" id="KW-1185">Reference proteome</keyword>
<dbReference type="NCBIfam" id="NF004878">
    <property type="entry name" value="PRK06241.1-3"/>
    <property type="match status" value="1"/>
</dbReference>
<dbReference type="Gene3D" id="3.30.1490.20">
    <property type="entry name" value="ATP-grasp fold, A domain"/>
    <property type="match status" value="1"/>
</dbReference>
<keyword evidence="2" id="KW-0067">ATP-binding</keyword>
<dbReference type="AlphaFoldDB" id="A0A1G9NBN5"/>
<protein>
    <submittedName>
        <fullName evidence="5">Pyruvate, water dikinase</fullName>
    </submittedName>
</protein>
<dbReference type="SUPFAM" id="SSF52009">
    <property type="entry name" value="Phosphohistidine domain"/>
    <property type="match status" value="1"/>
</dbReference>
<evidence type="ECO:0000259" key="4">
    <source>
        <dbReference type="Pfam" id="PF01326"/>
    </source>
</evidence>
<evidence type="ECO:0000256" key="2">
    <source>
        <dbReference type="ARBA" id="ARBA00022840"/>
    </source>
</evidence>
<dbReference type="Pfam" id="PF01326">
    <property type="entry name" value="PPDK_N"/>
    <property type="match status" value="1"/>
</dbReference>
<dbReference type="Gene3D" id="3.50.30.10">
    <property type="entry name" value="Phosphohistidine domain"/>
    <property type="match status" value="1"/>
</dbReference>
<gene>
    <name evidence="5" type="ORF">SAMN04488502_101955</name>
</gene>
<dbReference type="GO" id="GO:0005524">
    <property type="term" value="F:ATP binding"/>
    <property type="evidence" value="ECO:0007669"/>
    <property type="project" value="UniProtKB-KW"/>
</dbReference>
<accession>A0A1G9NBN5</accession>
<dbReference type="PANTHER" id="PTHR43615:SF1">
    <property type="entry name" value="PPDK_N DOMAIN-CONTAINING PROTEIN"/>
    <property type="match status" value="1"/>
</dbReference>
<evidence type="ECO:0000259" key="3">
    <source>
        <dbReference type="Pfam" id="PF00391"/>
    </source>
</evidence>
<dbReference type="Gene3D" id="3.30.470.20">
    <property type="entry name" value="ATP-grasp fold, B domain"/>
    <property type="match status" value="1"/>
</dbReference>
<evidence type="ECO:0000256" key="1">
    <source>
        <dbReference type="ARBA" id="ARBA00022741"/>
    </source>
</evidence>
<proteinExistence type="predicted"/>
<evidence type="ECO:0000313" key="6">
    <source>
        <dbReference type="Proteomes" id="UP000214880"/>
    </source>
</evidence>
<keyword evidence="5" id="KW-0808">Transferase</keyword>
<feature type="domain" description="PEP-utilising enzyme mobile" evidence="3">
    <location>
        <begin position="795"/>
        <end position="865"/>
    </location>
</feature>
<dbReference type="STRING" id="146817.SAMN04488502_101955"/>